<feature type="domain" description="Histidine kinase" evidence="6">
    <location>
        <begin position="160"/>
        <end position="381"/>
    </location>
</feature>
<dbReference type="Gene3D" id="3.40.50.2300">
    <property type="match status" value="2"/>
</dbReference>
<feature type="modified residue" description="4-aspartylphosphate" evidence="4">
    <location>
        <position position="492"/>
    </location>
</feature>
<dbReference type="PRINTS" id="PR00344">
    <property type="entry name" value="BCTRLSENSOR"/>
</dbReference>
<evidence type="ECO:0000256" key="3">
    <source>
        <dbReference type="ARBA" id="ARBA00022553"/>
    </source>
</evidence>
<dbReference type="InterPro" id="IPR003594">
    <property type="entry name" value="HATPase_dom"/>
</dbReference>
<evidence type="ECO:0000313" key="8">
    <source>
        <dbReference type="EMBL" id="GAK52733.1"/>
    </source>
</evidence>
<dbReference type="HOGENOM" id="CLU_000445_114_15_0"/>
<proteinExistence type="predicted"/>
<dbReference type="SUPFAM" id="SSF47384">
    <property type="entry name" value="Homodimeric domain of signal transducing histidine kinase"/>
    <property type="match status" value="1"/>
</dbReference>
<feature type="modified residue" description="4-aspartylphosphate" evidence="4">
    <location>
        <position position="56"/>
    </location>
</feature>
<dbReference type="STRING" id="1499966.U14_03989"/>
<dbReference type="Gene3D" id="3.30.565.10">
    <property type="entry name" value="Histidine kinase-like ATPase, C-terminal domain"/>
    <property type="match status" value="1"/>
</dbReference>
<dbReference type="InterPro" id="IPR011006">
    <property type="entry name" value="CheY-like_superfamily"/>
</dbReference>
<keyword evidence="5" id="KW-0175">Coiled coil</keyword>
<dbReference type="GO" id="GO:0000155">
    <property type="term" value="F:phosphorelay sensor kinase activity"/>
    <property type="evidence" value="ECO:0007669"/>
    <property type="project" value="InterPro"/>
</dbReference>
<keyword evidence="9" id="KW-1185">Reference proteome</keyword>
<keyword evidence="3 4" id="KW-0597">Phosphoprotein</keyword>
<gene>
    <name evidence="8" type="ORF">U14_03989</name>
</gene>
<feature type="coiled-coil region" evidence="5">
    <location>
        <begin position="125"/>
        <end position="156"/>
    </location>
</feature>
<dbReference type="EC" id="2.7.13.3" evidence="2"/>
<dbReference type="InterPro" id="IPR001789">
    <property type="entry name" value="Sig_transdc_resp-reg_receiver"/>
</dbReference>
<evidence type="ECO:0000256" key="5">
    <source>
        <dbReference type="SAM" id="Coils"/>
    </source>
</evidence>
<evidence type="ECO:0000256" key="1">
    <source>
        <dbReference type="ARBA" id="ARBA00000085"/>
    </source>
</evidence>
<dbReference type="SMART" id="SM00387">
    <property type="entry name" value="HATPase_c"/>
    <property type="match status" value="1"/>
</dbReference>
<dbReference type="Pfam" id="PF02518">
    <property type="entry name" value="HATPase_c"/>
    <property type="match status" value="1"/>
</dbReference>
<name>A0A0S6VZN1_9BACT</name>
<reference evidence="8" key="1">
    <citation type="journal article" date="2015" name="PeerJ">
        <title>First genomic representation of candidate bacterial phylum KSB3 points to enhanced environmental sensing as a trigger of wastewater bulking.</title>
        <authorList>
            <person name="Sekiguchi Y."/>
            <person name="Ohashi A."/>
            <person name="Parks D.H."/>
            <person name="Yamauchi T."/>
            <person name="Tyson G.W."/>
            <person name="Hugenholtz P."/>
        </authorList>
    </citation>
    <scope>NUCLEOTIDE SEQUENCE [LARGE SCALE GENOMIC DNA]</scope>
</reference>
<feature type="domain" description="Response regulatory" evidence="7">
    <location>
        <begin position="7"/>
        <end position="123"/>
    </location>
</feature>
<dbReference type="SMART" id="SM00388">
    <property type="entry name" value="HisKA"/>
    <property type="match status" value="1"/>
</dbReference>
<organism evidence="8">
    <name type="scientific">Candidatus Moduliflexus flocculans</name>
    <dbReference type="NCBI Taxonomy" id="1499966"/>
    <lineage>
        <taxon>Bacteria</taxon>
        <taxon>Candidatus Moduliflexota</taxon>
        <taxon>Candidatus Moduliflexia</taxon>
        <taxon>Candidatus Moduliflexales</taxon>
        <taxon>Candidatus Moduliflexaceae</taxon>
    </lineage>
</organism>
<dbReference type="CDD" id="cd19920">
    <property type="entry name" value="REC_PA4781-like"/>
    <property type="match status" value="1"/>
</dbReference>
<evidence type="ECO:0000256" key="2">
    <source>
        <dbReference type="ARBA" id="ARBA00012438"/>
    </source>
</evidence>
<evidence type="ECO:0000313" key="9">
    <source>
        <dbReference type="Proteomes" id="UP000030700"/>
    </source>
</evidence>
<dbReference type="SMART" id="SM00448">
    <property type="entry name" value="REC"/>
    <property type="match status" value="2"/>
</dbReference>
<evidence type="ECO:0000256" key="4">
    <source>
        <dbReference type="PROSITE-ProRule" id="PRU00169"/>
    </source>
</evidence>
<dbReference type="PANTHER" id="PTHR43547:SF2">
    <property type="entry name" value="HYBRID SIGNAL TRANSDUCTION HISTIDINE KINASE C"/>
    <property type="match status" value="1"/>
</dbReference>
<dbReference type="PROSITE" id="PS50110">
    <property type="entry name" value="RESPONSE_REGULATORY"/>
    <property type="match status" value="2"/>
</dbReference>
<evidence type="ECO:0000259" key="6">
    <source>
        <dbReference type="PROSITE" id="PS50109"/>
    </source>
</evidence>
<dbReference type="Pfam" id="PF00512">
    <property type="entry name" value="HisKA"/>
    <property type="match status" value="1"/>
</dbReference>
<dbReference type="InterPro" id="IPR005467">
    <property type="entry name" value="His_kinase_dom"/>
</dbReference>
<dbReference type="PROSITE" id="PS50109">
    <property type="entry name" value="HIS_KIN"/>
    <property type="match status" value="1"/>
</dbReference>
<dbReference type="AlphaFoldDB" id="A0A0S6VZN1"/>
<dbReference type="InterPro" id="IPR036890">
    <property type="entry name" value="HATPase_C_sf"/>
</dbReference>
<dbReference type="Proteomes" id="UP000030700">
    <property type="component" value="Unassembled WGS sequence"/>
</dbReference>
<comment type="catalytic activity">
    <reaction evidence="1">
        <text>ATP + protein L-histidine = ADP + protein N-phospho-L-histidine.</text>
        <dbReference type="EC" id="2.7.13.3"/>
    </reaction>
</comment>
<dbReference type="InterPro" id="IPR036097">
    <property type="entry name" value="HisK_dim/P_sf"/>
</dbReference>
<dbReference type="Gene3D" id="1.10.287.130">
    <property type="match status" value="1"/>
</dbReference>
<dbReference type="SUPFAM" id="SSF55874">
    <property type="entry name" value="ATPase domain of HSP90 chaperone/DNA topoisomerase II/histidine kinase"/>
    <property type="match status" value="1"/>
</dbReference>
<dbReference type="PANTHER" id="PTHR43547">
    <property type="entry name" value="TWO-COMPONENT HISTIDINE KINASE"/>
    <property type="match status" value="1"/>
</dbReference>
<dbReference type="InterPro" id="IPR004358">
    <property type="entry name" value="Sig_transdc_His_kin-like_C"/>
</dbReference>
<feature type="domain" description="Response regulatory" evidence="7">
    <location>
        <begin position="443"/>
        <end position="559"/>
    </location>
</feature>
<protein>
    <recommendedName>
        <fullName evidence="2">histidine kinase</fullName>
        <ecNumber evidence="2">2.7.13.3</ecNumber>
    </recommendedName>
</protein>
<evidence type="ECO:0000259" key="7">
    <source>
        <dbReference type="PROSITE" id="PS50110"/>
    </source>
</evidence>
<sequence>MDLEQTTILAVDDNPTNLEALFDFLTRHGCTVLLKSDGAKAIALAQRRRPDLILLDIVMPGMDGFETCQRLKADEATKAIPVIFMSALTDTVDKVKGFAVGAVDYITKPFQYEKVLARVKAHLTIQKLQRDLQAQNVTLQELLEREHRLLDELRLNLSLALPHELRTPLSVISGFAQLLKMPELAENPAKVMDYAQYIHANSLRLQRLMENTLLYAHLKLLKYASRDGMNWPVHAGISTKRFVQAVAQQYAQAAGRERDLRLELKDAYLSIAPNNLKKILMELLSNAFKFSEPGMPVTISTSVNGHLCILSIRDQGRGMTREQIENIGAYMQFERREYEQQGLGLGIIIAQLLVQLEGGLLSIDSQIHKGTTVSLVVNCTTERPAVHTQRSCLWFAESNLAQKFHATGEQRVIGYRWRKMSDAPGLPETAPLQTLHAAAQPPTILVIDANQQNRNELTQLLTPLGFHVLEAVDSAEGLNMIFDSHPALILIDFQTLEMDDFELSHQIRQVAVVPPIKILAVTDMLPAIEQPKQLAAVCDALLAIPLDSQSILAEIQRLLGLETIIPSEPLAELESLASPSLLVLETLKQFALIADVYAFEQLVEASCLENPELNPFAERLLSLMKDFQFSQILRILDVCIRQKTSSQEC</sequence>
<dbReference type="Pfam" id="PF00072">
    <property type="entry name" value="Response_reg"/>
    <property type="match status" value="2"/>
</dbReference>
<dbReference type="SUPFAM" id="SSF52172">
    <property type="entry name" value="CheY-like"/>
    <property type="match status" value="2"/>
</dbReference>
<dbReference type="InterPro" id="IPR003661">
    <property type="entry name" value="HisK_dim/P_dom"/>
</dbReference>
<dbReference type="EMBL" id="DF820459">
    <property type="protein sequence ID" value="GAK52733.1"/>
    <property type="molecule type" value="Genomic_DNA"/>
</dbReference>
<accession>A0A0S6VZN1</accession>
<dbReference type="CDD" id="cd00082">
    <property type="entry name" value="HisKA"/>
    <property type="match status" value="1"/>
</dbReference>